<dbReference type="InterPro" id="IPR036388">
    <property type="entry name" value="WH-like_DNA-bd_sf"/>
</dbReference>
<organism evidence="2 3">
    <name type="scientific">Haloferax profundi</name>
    <dbReference type="NCBI Taxonomy" id="1544718"/>
    <lineage>
        <taxon>Archaea</taxon>
        <taxon>Methanobacteriati</taxon>
        <taxon>Methanobacteriota</taxon>
        <taxon>Stenosarchaea group</taxon>
        <taxon>Halobacteria</taxon>
        <taxon>Halobacteriales</taxon>
        <taxon>Haloferacaceae</taxon>
        <taxon>Haloferax</taxon>
    </lineage>
</organism>
<protein>
    <submittedName>
        <fullName evidence="2">Transcriptional regulator</fullName>
    </submittedName>
</protein>
<keyword evidence="3" id="KW-1185">Reference proteome</keyword>
<gene>
    <name evidence="2" type="ORF">AUR66_15565</name>
</gene>
<dbReference type="EMBL" id="LOPV01000210">
    <property type="protein sequence ID" value="KTG26900.1"/>
    <property type="molecule type" value="Genomic_DNA"/>
</dbReference>
<proteinExistence type="predicted"/>
<dbReference type="SUPFAM" id="SSF46785">
    <property type="entry name" value="Winged helix' DNA-binding domain"/>
    <property type="match status" value="1"/>
</dbReference>
<dbReference type="InterPro" id="IPR011991">
    <property type="entry name" value="ArsR-like_HTH"/>
</dbReference>
<name>A0A0W1SL80_9EURY</name>
<feature type="domain" description="HVO-A0261-like N-terminal" evidence="1">
    <location>
        <begin position="18"/>
        <end position="93"/>
    </location>
</feature>
<dbReference type="OrthoDB" id="74749at2157"/>
<dbReference type="AlphaFoldDB" id="A0A0W1SL80"/>
<sequence length="103" mass="11661">MASKQDGQSDTNDNINWDMVSYAISSQYRLTVLERLAEGPATPTRIASDTDRHVANISRSIQRLRKRGQVELLVPEDRKKGRVYGLTKEGEQSWDVIQSQDLA</sequence>
<dbReference type="Gene3D" id="1.10.10.10">
    <property type="entry name" value="Winged helix-like DNA-binding domain superfamily/Winged helix DNA-binding domain"/>
    <property type="match status" value="1"/>
</dbReference>
<evidence type="ECO:0000313" key="3">
    <source>
        <dbReference type="Proteomes" id="UP000053157"/>
    </source>
</evidence>
<evidence type="ECO:0000313" key="2">
    <source>
        <dbReference type="EMBL" id="KTG26900.1"/>
    </source>
</evidence>
<dbReference type="InterPro" id="IPR057527">
    <property type="entry name" value="HVO_A0261-like_N"/>
</dbReference>
<reference evidence="2 3" key="1">
    <citation type="submission" date="2015-12" db="EMBL/GenBank/DDBJ databases">
        <title>Haloferax profundi sp. nov. isolated from the Discovery deep brine-seawater interface in the Red Sea.</title>
        <authorList>
            <person name="Zhang G."/>
            <person name="Stingl U."/>
            <person name="Rashid M."/>
        </authorList>
    </citation>
    <scope>NUCLEOTIDE SEQUENCE [LARGE SCALE GENOMIC DNA]</scope>
    <source>
        <strain evidence="2 3">SB29</strain>
    </source>
</reference>
<dbReference type="RefSeq" id="WP_058572406.1">
    <property type="nucleotide sequence ID" value="NZ_LOPV01000210.1"/>
</dbReference>
<dbReference type="Proteomes" id="UP000053157">
    <property type="component" value="Unassembled WGS sequence"/>
</dbReference>
<accession>A0A0W1SL80</accession>
<dbReference type="InterPro" id="IPR036390">
    <property type="entry name" value="WH_DNA-bd_sf"/>
</dbReference>
<dbReference type="CDD" id="cd00090">
    <property type="entry name" value="HTH_ARSR"/>
    <property type="match status" value="1"/>
</dbReference>
<evidence type="ECO:0000259" key="1">
    <source>
        <dbReference type="Pfam" id="PF25213"/>
    </source>
</evidence>
<dbReference type="Pfam" id="PF25213">
    <property type="entry name" value="HVO_A0261_N"/>
    <property type="match status" value="1"/>
</dbReference>
<comment type="caution">
    <text evidence="2">The sequence shown here is derived from an EMBL/GenBank/DDBJ whole genome shotgun (WGS) entry which is preliminary data.</text>
</comment>